<dbReference type="PROSITE" id="PS00512">
    <property type="entry name" value="ALPHA_GALACTOSIDASE"/>
    <property type="match status" value="1"/>
</dbReference>
<comment type="caution">
    <text evidence="10">The sequence shown here is derived from an EMBL/GenBank/DDBJ whole genome shotgun (WGS) entry which is preliminary data.</text>
</comment>
<sequence>MNSGEYASATGQADNGYICRWNVAESSFLSPQNAKAHRKSMKHFVLFIAASAIQNAGYAAPTGQDEPLTKRLENGLGRTPALGYNNWNNGGCTHATADAALKVANLLISLGLKDAGYQYLNIDDCWASKARNSTGHLVADPSKWPQGIKAVADKVHDMGLKFGLYGDAGIMTCAGYPGSQGHEVQDAKTLASWGIDYWKHDACYLPCATGGTPPQCWDSRSITKEYYATMREALAGAGRPILFSMCQWGRDSVWTWGKDYGNSWRMSNDIANTWSSLAEIAANAAGMAQYAAPGGFNDLDMLQVGNGGLNENEERAHVGLWAIAKSPILIGTDLSKLKQSTLNILKNKALIAINQDSLGKAATYFRPSGKPAPVNGRLYPYWAGPLSDGVVVGLVASDGAATLAFNFADVPGLGSGSWNWSEVFTGTTGTGTSISAALASHDMRVYKITKAT</sequence>
<dbReference type="SUPFAM" id="SSF51445">
    <property type="entry name" value="(Trans)glycosidases"/>
    <property type="match status" value="1"/>
</dbReference>
<comment type="function">
    <text evidence="2">Hydrolyzes a variety of simple alpha-D-galactoside as well as more complex molecules such as oligosaccharides and polysaccharides.</text>
</comment>
<dbReference type="PRINTS" id="PR00740">
    <property type="entry name" value="GLHYDRLASE27"/>
</dbReference>
<evidence type="ECO:0000256" key="1">
    <source>
        <dbReference type="ARBA" id="ARBA00001255"/>
    </source>
</evidence>
<evidence type="ECO:0000256" key="4">
    <source>
        <dbReference type="ARBA" id="ARBA00012755"/>
    </source>
</evidence>
<keyword evidence="5" id="KW-0732">Signal</keyword>
<evidence type="ECO:0000313" key="11">
    <source>
        <dbReference type="Proteomes" id="UP000481861"/>
    </source>
</evidence>
<dbReference type="InterPro" id="IPR041233">
    <property type="entry name" value="Melibiase_C"/>
</dbReference>
<keyword evidence="6 8" id="KW-0378">Hydrolase</keyword>
<dbReference type="Proteomes" id="UP000481861">
    <property type="component" value="Unassembled WGS sequence"/>
</dbReference>
<proteinExistence type="inferred from homology"/>
<dbReference type="Pfam" id="PF17801">
    <property type="entry name" value="Melibiase_C"/>
    <property type="match status" value="1"/>
</dbReference>
<accession>A0A7C8I9Q2</accession>
<keyword evidence="7 8" id="KW-0326">Glycosidase</keyword>
<dbReference type="InterPro" id="IPR017853">
    <property type="entry name" value="GH"/>
</dbReference>
<gene>
    <name evidence="10" type="ORF">BDV95DRAFT_580877</name>
</gene>
<dbReference type="GO" id="GO:0005975">
    <property type="term" value="P:carbohydrate metabolic process"/>
    <property type="evidence" value="ECO:0007669"/>
    <property type="project" value="InterPro"/>
</dbReference>
<dbReference type="EMBL" id="JAADJZ010000021">
    <property type="protein sequence ID" value="KAF2867907.1"/>
    <property type="molecule type" value="Genomic_DNA"/>
</dbReference>
<dbReference type="CDD" id="cd14792">
    <property type="entry name" value="GH27"/>
    <property type="match status" value="1"/>
</dbReference>
<evidence type="ECO:0000256" key="8">
    <source>
        <dbReference type="RuleBase" id="RU361168"/>
    </source>
</evidence>
<evidence type="ECO:0000259" key="9">
    <source>
        <dbReference type="Pfam" id="PF17801"/>
    </source>
</evidence>
<organism evidence="10 11">
    <name type="scientific">Massariosphaeria phaeospora</name>
    <dbReference type="NCBI Taxonomy" id="100035"/>
    <lineage>
        <taxon>Eukaryota</taxon>
        <taxon>Fungi</taxon>
        <taxon>Dikarya</taxon>
        <taxon>Ascomycota</taxon>
        <taxon>Pezizomycotina</taxon>
        <taxon>Dothideomycetes</taxon>
        <taxon>Pleosporomycetidae</taxon>
        <taxon>Pleosporales</taxon>
        <taxon>Pleosporales incertae sedis</taxon>
        <taxon>Massariosphaeria</taxon>
    </lineage>
</organism>
<name>A0A7C8I9Q2_9PLEO</name>
<dbReference type="EC" id="3.2.1.22" evidence="4 8"/>
<dbReference type="FunFam" id="3.20.20.70:FF:000197">
    <property type="entry name" value="Alpha-galactosidase"/>
    <property type="match status" value="1"/>
</dbReference>
<feature type="domain" description="Alpha galactosidase C-terminal" evidence="9">
    <location>
        <begin position="380"/>
        <end position="448"/>
    </location>
</feature>
<dbReference type="Gene3D" id="3.20.20.70">
    <property type="entry name" value="Aldolase class I"/>
    <property type="match status" value="1"/>
</dbReference>
<evidence type="ECO:0000256" key="3">
    <source>
        <dbReference type="ARBA" id="ARBA00009743"/>
    </source>
</evidence>
<reference evidence="10 11" key="1">
    <citation type="submission" date="2020-01" db="EMBL/GenBank/DDBJ databases">
        <authorList>
            <consortium name="DOE Joint Genome Institute"/>
            <person name="Haridas S."/>
            <person name="Albert R."/>
            <person name="Binder M."/>
            <person name="Bloem J."/>
            <person name="Labutti K."/>
            <person name="Salamov A."/>
            <person name="Andreopoulos B."/>
            <person name="Baker S.E."/>
            <person name="Barry K."/>
            <person name="Bills G."/>
            <person name="Bluhm B.H."/>
            <person name="Cannon C."/>
            <person name="Castanera R."/>
            <person name="Culley D.E."/>
            <person name="Daum C."/>
            <person name="Ezra D."/>
            <person name="Gonzalez J.B."/>
            <person name="Henrissat B."/>
            <person name="Kuo A."/>
            <person name="Liang C."/>
            <person name="Lipzen A."/>
            <person name="Lutzoni F."/>
            <person name="Magnuson J."/>
            <person name="Mondo S."/>
            <person name="Nolan M."/>
            <person name="Ohm R."/>
            <person name="Pangilinan J."/>
            <person name="Park H.-J.H."/>
            <person name="Ramirez L."/>
            <person name="Alfaro M."/>
            <person name="Sun H."/>
            <person name="Tritt A."/>
            <person name="Yoshinaga Y."/>
            <person name="Zwiers L.-H.L."/>
            <person name="Turgeon B.G."/>
            <person name="Goodwin S.B."/>
            <person name="Spatafora J.W."/>
            <person name="Crous P.W."/>
            <person name="Grigoriev I.V."/>
        </authorList>
    </citation>
    <scope>NUCLEOTIDE SEQUENCE [LARGE SCALE GENOMIC DNA]</scope>
    <source>
        <strain evidence="10 11">CBS 611.86</strain>
    </source>
</reference>
<keyword evidence="11" id="KW-1185">Reference proteome</keyword>
<dbReference type="InterPro" id="IPR013785">
    <property type="entry name" value="Aldolase_TIM"/>
</dbReference>
<protein>
    <recommendedName>
        <fullName evidence="4 8">Alpha-galactosidase</fullName>
        <ecNumber evidence="4 8">3.2.1.22</ecNumber>
    </recommendedName>
    <alternativeName>
        <fullName evidence="8">Melibiase</fullName>
    </alternativeName>
</protein>
<dbReference type="Pfam" id="PF16499">
    <property type="entry name" value="Melibiase_2"/>
    <property type="match status" value="1"/>
</dbReference>
<evidence type="ECO:0000256" key="2">
    <source>
        <dbReference type="ARBA" id="ARBA00003969"/>
    </source>
</evidence>
<keyword evidence="8" id="KW-1015">Disulfide bond</keyword>
<evidence type="ECO:0000256" key="6">
    <source>
        <dbReference type="ARBA" id="ARBA00022801"/>
    </source>
</evidence>
<dbReference type="OrthoDB" id="5795902at2759"/>
<dbReference type="InterPro" id="IPR013780">
    <property type="entry name" value="Glyco_hydro_b"/>
</dbReference>
<comment type="similarity">
    <text evidence="3 8">Belongs to the glycosyl hydrolase 27 family.</text>
</comment>
<dbReference type="PANTHER" id="PTHR11452">
    <property type="entry name" value="ALPHA-GALACTOSIDASE/ALPHA-N-ACETYLGALACTOSAMINIDASE"/>
    <property type="match status" value="1"/>
</dbReference>
<dbReference type="GO" id="GO:0004557">
    <property type="term" value="F:alpha-galactosidase activity"/>
    <property type="evidence" value="ECO:0007669"/>
    <property type="project" value="UniProtKB-EC"/>
</dbReference>
<dbReference type="AlphaFoldDB" id="A0A7C8I9Q2"/>
<dbReference type="InterPro" id="IPR000111">
    <property type="entry name" value="Glyco_hydro_27/36_CS"/>
</dbReference>
<evidence type="ECO:0000256" key="5">
    <source>
        <dbReference type="ARBA" id="ARBA00022729"/>
    </source>
</evidence>
<evidence type="ECO:0000256" key="7">
    <source>
        <dbReference type="ARBA" id="ARBA00023295"/>
    </source>
</evidence>
<dbReference type="SUPFAM" id="SSF51011">
    <property type="entry name" value="Glycosyl hydrolase domain"/>
    <property type="match status" value="1"/>
</dbReference>
<dbReference type="PANTHER" id="PTHR11452:SF75">
    <property type="entry name" value="ALPHA-GALACTOSIDASE MEL1"/>
    <property type="match status" value="1"/>
</dbReference>
<dbReference type="Gene3D" id="2.60.40.1180">
    <property type="entry name" value="Golgi alpha-mannosidase II"/>
    <property type="match status" value="1"/>
</dbReference>
<evidence type="ECO:0000313" key="10">
    <source>
        <dbReference type="EMBL" id="KAF2867907.1"/>
    </source>
</evidence>
<dbReference type="InterPro" id="IPR002241">
    <property type="entry name" value="Glyco_hydro_27"/>
</dbReference>
<comment type="catalytic activity">
    <reaction evidence="1 8">
        <text>Hydrolysis of terminal, non-reducing alpha-D-galactose residues in alpha-D-galactosides, including galactose oligosaccharides, galactomannans and galactolipids.</text>
        <dbReference type="EC" id="3.2.1.22"/>
    </reaction>
</comment>